<dbReference type="Proteomes" id="UP000245942">
    <property type="component" value="Unassembled WGS sequence"/>
</dbReference>
<evidence type="ECO:0000313" key="1">
    <source>
        <dbReference type="EMBL" id="PWN19858.1"/>
    </source>
</evidence>
<reference evidence="1 2" key="1">
    <citation type="journal article" date="2018" name="Mol. Biol. Evol.">
        <title>Broad Genomic Sampling Reveals a Smut Pathogenic Ancestry of the Fungal Clade Ustilaginomycotina.</title>
        <authorList>
            <person name="Kijpornyongpan T."/>
            <person name="Mondo S.J."/>
            <person name="Barry K."/>
            <person name="Sandor L."/>
            <person name="Lee J."/>
            <person name="Lipzen A."/>
            <person name="Pangilinan J."/>
            <person name="LaButti K."/>
            <person name="Hainaut M."/>
            <person name="Henrissat B."/>
            <person name="Grigoriev I.V."/>
            <person name="Spatafora J.W."/>
            <person name="Aime M.C."/>
        </authorList>
    </citation>
    <scope>NUCLEOTIDE SEQUENCE [LARGE SCALE GENOMIC DNA]</scope>
    <source>
        <strain evidence="1 2">MCA 4718</strain>
    </source>
</reference>
<dbReference type="GeneID" id="37016775"/>
<dbReference type="EMBL" id="KZ819330">
    <property type="protein sequence ID" value="PWN19858.1"/>
    <property type="molecule type" value="Genomic_DNA"/>
</dbReference>
<name>A0A316U4U6_9BASI</name>
<protein>
    <submittedName>
        <fullName evidence="1">Uncharacterized protein</fullName>
    </submittedName>
</protein>
<dbReference type="AlphaFoldDB" id="A0A316U4U6"/>
<evidence type="ECO:0000313" key="2">
    <source>
        <dbReference type="Proteomes" id="UP000245942"/>
    </source>
</evidence>
<sequence>MLSLVPLLAQELAHSTSFRGPLDQDTDSVDTLWTSSLLLLRRTGVSKHSTKVYSPSLDIGLHSVTVIRRTYTRTSVRQSVHQILSSDCKKSFHHQEQRLSKHSIKSCYFSCCLGTIGTLVVDGCSIAGAQTVQSTSTQAAGSRQQMDSAQRERFHRGSPQAQLTGRLLVLSLFACQSVKDQHASKTAKLSHDSPCTALERSYLRRLDAGLRKAGSEDAQKAEEERAWLEEWEEGSAIDPEAIEHWPQGAMATQALVGFMKAGGKDRVMDLATWRRRWPLGITSKVWGRLEDVRWLLFAPAGPSTDSRYTSADNGEASRDQLRRIAYL</sequence>
<keyword evidence="2" id="KW-1185">Reference proteome</keyword>
<gene>
    <name evidence="1" type="ORF">BCV69DRAFT_313596</name>
</gene>
<accession>A0A316U4U6</accession>
<dbReference type="RefSeq" id="XP_025347018.1">
    <property type="nucleotide sequence ID" value="XM_025495041.1"/>
</dbReference>
<proteinExistence type="predicted"/>
<organism evidence="1 2">
    <name type="scientific">Pseudomicrostroma glucosiphilum</name>
    <dbReference type="NCBI Taxonomy" id="1684307"/>
    <lineage>
        <taxon>Eukaryota</taxon>
        <taxon>Fungi</taxon>
        <taxon>Dikarya</taxon>
        <taxon>Basidiomycota</taxon>
        <taxon>Ustilaginomycotina</taxon>
        <taxon>Exobasidiomycetes</taxon>
        <taxon>Microstromatales</taxon>
        <taxon>Microstromatales incertae sedis</taxon>
        <taxon>Pseudomicrostroma</taxon>
    </lineage>
</organism>